<dbReference type="InterPro" id="IPR050712">
    <property type="entry name" value="NAD(P)H-dep_reductase"/>
</dbReference>
<dbReference type="InterPro" id="IPR029039">
    <property type="entry name" value="Flavoprotein-like_sf"/>
</dbReference>
<sequence>MALELHVILSSTRPGRVGATVAHWFHGLAVEHGKFDVELVDLAAFDLPVYDEPRHPVLQQYEHEHTKRWAASVAAADAFVFVTPEYNYGPTPALLNALDYVYKEWNYKPAAFVSYGGISGGIRAVQITKHTLTTLKMVPLVEAVAIPMVAQHLDENRQFKPGDVHISSARTMLDELLRWAEALKPMRNPA</sequence>
<evidence type="ECO:0000259" key="1">
    <source>
        <dbReference type="Pfam" id="PF03358"/>
    </source>
</evidence>
<keyword evidence="2" id="KW-0436">Ligase</keyword>
<dbReference type="RefSeq" id="WP_418159175.1">
    <property type="nucleotide sequence ID" value="NZ_JBBLZC010000007.1"/>
</dbReference>
<dbReference type="GO" id="GO:0016491">
    <property type="term" value="F:oxidoreductase activity"/>
    <property type="evidence" value="ECO:0007669"/>
    <property type="project" value="UniProtKB-KW"/>
</dbReference>
<dbReference type="PANTHER" id="PTHR30543">
    <property type="entry name" value="CHROMATE REDUCTASE"/>
    <property type="match status" value="1"/>
</dbReference>
<gene>
    <name evidence="2" type="ORF">U1T56_09210</name>
</gene>
<organism evidence="2 3">
    <name type="scientific">Benzoatithermus flavus</name>
    <dbReference type="NCBI Taxonomy" id="3108223"/>
    <lineage>
        <taxon>Bacteria</taxon>
        <taxon>Pseudomonadati</taxon>
        <taxon>Pseudomonadota</taxon>
        <taxon>Alphaproteobacteria</taxon>
        <taxon>Geminicoccales</taxon>
        <taxon>Geminicoccaceae</taxon>
        <taxon>Benzoatithermus</taxon>
    </lineage>
</organism>
<reference evidence="2 3" key="1">
    <citation type="submission" date="2024-01" db="EMBL/GenBank/DDBJ databases">
        <title>Multi-omics insights into the function and evolution of sodium benzoate biodegradation pathways in Benzoatithermus flavus gen. nov., sp. nov. from hot spring.</title>
        <authorList>
            <person name="Hu C.-J."/>
            <person name="Li W.-J."/>
        </authorList>
    </citation>
    <scope>NUCLEOTIDE SEQUENCE [LARGE SCALE GENOMIC DNA]</scope>
    <source>
        <strain evidence="2 3">SYSU G07066</strain>
    </source>
</reference>
<accession>A0ABU8XQ37</accession>
<dbReference type="InterPro" id="IPR005025">
    <property type="entry name" value="FMN_Rdtase-like_dom"/>
</dbReference>
<keyword evidence="3" id="KW-1185">Reference proteome</keyword>
<dbReference type="EC" id="1.-.-.-" evidence="2"/>
<dbReference type="Gene3D" id="3.40.50.360">
    <property type="match status" value="1"/>
</dbReference>
<dbReference type="PANTHER" id="PTHR30543:SF21">
    <property type="entry name" value="NAD(P)H-DEPENDENT FMN REDUCTASE LOT6"/>
    <property type="match status" value="1"/>
</dbReference>
<dbReference type="Pfam" id="PF03358">
    <property type="entry name" value="FMN_red"/>
    <property type="match status" value="1"/>
</dbReference>
<feature type="domain" description="NADPH-dependent FMN reductase-like" evidence="1">
    <location>
        <begin position="5"/>
        <end position="148"/>
    </location>
</feature>
<evidence type="ECO:0000313" key="3">
    <source>
        <dbReference type="Proteomes" id="UP001375743"/>
    </source>
</evidence>
<dbReference type="Proteomes" id="UP001375743">
    <property type="component" value="Unassembled WGS sequence"/>
</dbReference>
<comment type="caution">
    <text evidence="2">The sequence shown here is derived from an EMBL/GenBank/DDBJ whole genome shotgun (WGS) entry which is preliminary data.</text>
</comment>
<name>A0ABU8XQ37_9PROT</name>
<dbReference type="SUPFAM" id="SSF52218">
    <property type="entry name" value="Flavoproteins"/>
    <property type="match status" value="1"/>
</dbReference>
<evidence type="ECO:0000313" key="2">
    <source>
        <dbReference type="EMBL" id="MEK0083332.1"/>
    </source>
</evidence>
<dbReference type="EMBL" id="JBBLZC010000007">
    <property type="protein sequence ID" value="MEK0083332.1"/>
    <property type="molecule type" value="Genomic_DNA"/>
</dbReference>
<dbReference type="GO" id="GO:0016874">
    <property type="term" value="F:ligase activity"/>
    <property type="evidence" value="ECO:0007669"/>
    <property type="project" value="UniProtKB-KW"/>
</dbReference>
<protein>
    <submittedName>
        <fullName evidence="2">NAD(P)H-dependent oxidoreductase</fullName>
        <ecNumber evidence="2">1.-.-.-</ecNumber>
    </submittedName>
</protein>
<proteinExistence type="predicted"/>
<keyword evidence="2" id="KW-0560">Oxidoreductase</keyword>